<sequence>MFAPSNVVAYSFVPMSLSFGAEILAQLRERFPSATITHVEQVPASLARTAPWPRWVAPELKSSLIDASITHLYSHQREAADLAFAGRDVVVATGTSSGKSLCYQLPVLTTLAADPQACAMYLTPTKALGSDQLQSASRLVREVPGLGGVNPAPYDGDTPVEARSGIREQTRFVFTNPDMLHAGILSNHVRWARLLRHLRFIVVDECHTYRGVFGAHVSLVLRRLLRMCRAYGSSPTLIFASATTADPAGQAGRLCGREVTAVTDDGAPTGDKTLILWEPGFIEDNVRRAATTEAAGVMATLVEQGARTLTFVRSRRAAELVAMRTAEDLVVAGRADFAERIASYRAGYLAEDRRALERALDNGDLLGVATTNALELGIDVGGLDAVVMAGFPGTVASFRQQAGRAGRRGQSAAVVMIARDEPMDTYLVNHPAALLGRPVENSVFNPANPFILRDHVYCAAVEKPLTEADVEEFNAAGVVNELVAAGLLRRRNSGWFAVPRLEGELSPETAHAAVSLRGGAGEQVMIVDTSDGRLLGTIDASRAMSQVHDGAVYIHQGEYYVIDTLDLHDYVALASPAMPDYSTHARSTTEISILAQASEPRQLSPGLWLASVDVEVVDRVTGYVVRLSDGTVSEHIPLDLPEQRLITRAVAYTIDPLVLDKLGITPAEIPGALHAAEHAAIGLLPLLATCDRWDIGGVSTALHQDTLLPTVFVYDGHPGGAGFADEGFARFHEWITATYEAVRACGCDTGCPSCVQSPKCGNGNQPLDKAAAIKLLGALVTMSAL</sequence>
<evidence type="ECO:0000313" key="5">
    <source>
        <dbReference type="EMBL" id="EEI16154.1"/>
    </source>
</evidence>
<name>C0XU88_CORLD</name>
<keyword evidence="2" id="KW-0067">ATP-binding</keyword>
<dbReference type="GO" id="GO:0005524">
    <property type="term" value="F:ATP binding"/>
    <property type="evidence" value="ECO:0007669"/>
    <property type="project" value="UniProtKB-KW"/>
</dbReference>
<feature type="domain" description="Helicase C-terminal" evidence="4">
    <location>
        <begin position="296"/>
        <end position="450"/>
    </location>
</feature>
<dbReference type="InterPro" id="IPR022307">
    <property type="entry name" value="Helicase_put_actinobac"/>
</dbReference>
<keyword evidence="6" id="KW-1185">Reference proteome</keyword>
<keyword evidence="5" id="KW-0347">Helicase</keyword>
<keyword evidence="1" id="KW-0547">Nucleotide-binding</keyword>
<dbReference type="InterPro" id="IPR018973">
    <property type="entry name" value="MZB"/>
</dbReference>
<evidence type="ECO:0000313" key="6">
    <source>
        <dbReference type="Proteomes" id="UP000006196"/>
    </source>
</evidence>
<dbReference type="GO" id="GO:0003676">
    <property type="term" value="F:nucleic acid binding"/>
    <property type="evidence" value="ECO:0007669"/>
    <property type="project" value="InterPro"/>
</dbReference>
<dbReference type="PROSITE" id="PS51192">
    <property type="entry name" value="HELICASE_ATP_BIND_1"/>
    <property type="match status" value="1"/>
</dbReference>
<dbReference type="CDD" id="cd17923">
    <property type="entry name" value="DEXHc_Hrq1-like"/>
    <property type="match status" value="1"/>
</dbReference>
<dbReference type="PROSITE" id="PS51194">
    <property type="entry name" value="HELICASE_CTER"/>
    <property type="match status" value="1"/>
</dbReference>
<dbReference type="GO" id="GO:0043138">
    <property type="term" value="F:3'-5' DNA helicase activity"/>
    <property type="evidence" value="ECO:0007669"/>
    <property type="project" value="TreeGrafter"/>
</dbReference>
<dbReference type="CDD" id="cd18797">
    <property type="entry name" value="SF2_C_Hrq"/>
    <property type="match status" value="1"/>
</dbReference>
<dbReference type="HOGENOM" id="CLU_000809_3_2_11"/>
<dbReference type="SUPFAM" id="SSF52540">
    <property type="entry name" value="P-loop containing nucleoside triphosphate hydrolases"/>
    <property type="match status" value="1"/>
</dbReference>
<feature type="domain" description="Helicase ATP-binding" evidence="3">
    <location>
        <begin position="80"/>
        <end position="262"/>
    </location>
</feature>
<proteinExistence type="predicted"/>
<dbReference type="InterPro" id="IPR014001">
    <property type="entry name" value="Helicase_ATP-bd"/>
</dbReference>
<dbReference type="Pfam" id="PF09369">
    <property type="entry name" value="MZB"/>
    <property type="match status" value="1"/>
</dbReference>
<dbReference type="AlphaFoldDB" id="C0XU88"/>
<dbReference type="InterPro" id="IPR001650">
    <property type="entry name" value="Helicase_C-like"/>
</dbReference>
<dbReference type="NCBIfam" id="TIGR03817">
    <property type="entry name" value="DECH_helic"/>
    <property type="match status" value="1"/>
</dbReference>
<comment type="caution">
    <text evidence="5">The sequence shown here is derived from an EMBL/GenBank/DDBJ whole genome shotgun (WGS) entry which is preliminary data.</text>
</comment>
<keyword evidence="5" id="KW-0378">Hydrolase</keyword>
<dbReference type="GO" id="GO:0006289">
    <property type="term" value="P:nucleotide-excision repair"/>
    <property type="evidence" value="ECO:0007669"/>
    <property type="project" value="TreeGrafter"/>
</dbReference>
<protein>
    <submittedName>
        <fullName evidence="5">DEAH-box helicase</fullName>
    </submittedName>
</protein>
<gene>
    <name evidence="5" type="ORF">HMPREF0298_2008</name>
</gene>
<dbReference type="Pfam" id="PF00271">
    <property type="entry name" value="Helicase_C"/>
    <property type="match status" value="1"/>
</dbReference>
<evidence type="ECO:0000259" key="3">
    <source>
        <dbReference type="PROSITE" id="PS51192"/>
    </source>
</evidence>
<evidence type="ECO:0000259" key="4">
    <source>
        <dbReference type="PROSITE" id="PS51194"/>
    </source>
</evidence>
<dbReference type="PANTHER" id="PTHR47957:SF3">
    <property type="entry name" value="ATP-DEPENDENT HELICASE HRQ1"/>
    <property type="match status" value="1"/>
</dbReference>
<reference evidence="5" key="1">
    <citation type="submission" date="2009-01" db="EMBL/GenBank/DDBJ databases">
        <authorList>
            <person name="Qin X."/>
            <person name="Bachman B."/>
            <person name="Battles P."/>
            <person name="Bell A."/>
            <person name="Bess C."/>
            <person name="Bickham C."/>
            <person name="Chaboub L."/>
            <person name="Chen D."/>
            <person name="Coyle M."/>
            <person name="Deiros D.R."/>
            <person name="Dinh H."/>
            <person name="Forbes L."/>
            <person name="Fowler G."/>
            <person name="Francisco L."/>
            <person name="Fu Q."/>
            <person name="Gubbala S."/>
            <person name="Hale W."/>
            <person name="Han Y."/>
            <person name="Hemphill L."/>
            <person name="Highlander S.K."/>
            <person name="Hirani K."/>
            <person name="Hogues M."/>
            <person name="Jackson L."/>
            <person name="Jakkamsetti A."/>
            <person name="Javaid M."/>
            <person name="Jiang H."/>
            <person name="Korchina V."/>
            <person name="Kovar C."/>
            <person name="Lara F."/>
            <person name="Lee S."/>
            <person name="Mata R."/>
            <person name="Mathew T."/>
            <person name="Moen C."/>
            <person name="Morales K."/>
            <person name="Munidasa M."/>
            <person name="Nazareth L."/>
            <person name="Ngo R."/>
            <person name="Nguyen L."/>
            <person name="Okwuonu G."/>
            <person name="Ongeri F."/>
            <person name="Patil S."/>
            <person name="Petrosino J."/>
            <person name="Pham C."/>
            <person name="Pham P."/>
            <person name="Pu L.-L."/>
            <person name="Puazo M."/>
            <person name="Raj R."/>
            <person name="Reid J."/>
            <person name="Rouhana J."/>
            <person name="Saada N."/>
            <person name="Shang Y."/>
            <person name="Simmons D."/>
            <person name="Thornton R."/>
            <person name="Warren J."/>
            <person name="Weissenberger G."/>
            <person name="Zhang J."/>
            <person name="Zhang L."/>
            <person name="Zhou C."/>
            <person name="Zhu D."/>
            <person name="Muzny D."/>
            <person name="Worley K."/>
            <person name="Gibbs R."/>
        </authorList>
    </citation>
    <scope>NUCLEOTIDE SEQUENCE [LARGE SCALE GENOMIC DNA]</scope>
    <source>
        <strain evidence="5">DSM 44291</strain>
    </source>
</reference>
<organism evidence="5 6">
    <name type="scientific">Corynebacterium lipophiloflavum (strain ATCC 700352 / DSM 44291 / CCUG 37336 / JCM 10383 / DMMZ 1944)</name>
    <dbReference type="NCBI Taxonomy" id="525263"/>
    <lineage>
        <taxon>Bacteria</taxon>
        <taxon>Bacillati</taxon>
        <taxon>Actinomycetota</taxon>
        <taxon>Actinomycetes</taxon>
        <taxon>Mycobacteriales</taxon>
        <taxon>Corynebacteriaceae</taxon>
        <taxon>Corynebacterium</taxon>
    </lineage>
</organism>
<dbReference type="EMBL" id="ACHJ01000163">
    <property type="protein sequence ID" value="EEI16154.1"/>
    <property type="molecule type" value="Genomic_DNA"/>
</dbReference>
<evidence type="ECO:0000256" key="1">
    <source>
        <dbReference type="ARBA" id="ARBA00022741"/>
    </source>
</evidence>
<dbReference type="Pfam" id="PF00270">
    <property type="entry name" value="DEAD"/>
    <property type="match status" value="1"/>
</dbReference>
<dbReference type="InterPro" id="IPR027417">
    <property type="entry name" value="P-loop_NTPase"/>
</dbReference>
<dbReference type="InterPro" id="IPR055227">
    <property type="entry name" value="HRQ1_WHD"/>
</dbReference>
<dbReference type="eggNOG" id="COG1205">
    <property type="taxonomic scope" value="Bacteria"/>
</dbReference>
<dbReference type="FunFam" id="3.40.50.300:FF:001137">
    <property type="entry name" value="DEAD/DEAH box helicase"/>
    <property type="match status" value="1"/>
</dbReference>
<dbReference type="PANTHER" id="PTHR47957">
    <property type="entry name" value="ATP-DEPENDENT HELICASE HRQ1"/>
    <property type="match status" value="1"/>
</dbReference>
<dbReference type="STRING" id="525263.HMPREF0298_2008"/>
<dbReference type="SMART" id="SM00490">
    <property type="entry name" value="HELICc"/>
    <property type="match status" value="1"/>
</dbReference>
<dbReference type="InterPro" id="IPR011545">
    <property type="entry name" value="DEAD/DEAH_box_helicase_dom"/>
</dbReference>
<accession>C0XU88</accession>
<dbReference type="Gene3D" id="3.40.50.300">
    <property type="entry name" value="P-loop containing nucleotide triphosphate hydrolases"/>
    <property type="match status" value="2"/>
</dbReference>
<dbReference type="Proteomes" id="UP000006196">
    <property type="component" value="Unassembled WGS sequence"/>
</dbReference>
<dbReference type="SMART" id="SM00487">
    <property type="entry name" value="DEXDc"/>
    <property type="match status" value="1"/>
</dbReference>
<dbReference type="GO" id="GO:0036297">
    <property type="term" value="P:interstrand cross-link repair"/>
    <property type="evidence" value="ECO:0007669"/>
    <property type="project" value="TreeGrafter"/>
</dbReference>
<evidence type="ECO:0000256" key="2">
    <source>
        <dbReference type="ARBA" id="ARBA00022840"/>
    </source>
</evidence>
<dbReference type="Pfam" id="PF22982">
    <property type="entry name" value="WHD_HRQ1"/>
    <property type="match status" value="1"/>
</dbReference>